<proteinExistence type="predicted"/>
<dbReference type="InterPro" id="IPR011009">
    <property type="entry name" value="Kinase-like_dom_sf"/>
</dbReference>
<dbReference type="GO" id="GO:0016301">
    <property type="term" value="F:kinase activity"/>
    <property type="evidence" value="ECO:0007669"/>
    <property type="project" value="UniProtKB-KW"/>
</dbReference>
<evidence type="ECO:0000313" key="1">
    <source>
        <dbReference type="EMBL" id="JAG00623.1"/>
    </source>
</evidence>
<gene>
    <name evidence="1" type="primary">VRK1</name>
    <name evidence="1" type="ORF">CM83_104242</name>
</gene>
<dbReference type="EMBL" id="GBHO01042981">
    <property type="protein sequence ID" value="JAG00623.1"/>
    <property type="molecule type" value="Transcribed_RNA"/>
</dbReference>
<protein>
    <submittedName>
        <fullName evidence="1">Serine/threonine-protein kinase VRK1</fullName>
    </submittedName>
</protein>
<reference evidence="1" key="1">
    <citation type="journal article" date="2014" name="PLoS ONE">
        <title>Transcriptome-Based Identification of ABC Transporters in the Western Tarnished Plant Bug Lygus hesperus.</title>
        <authorList>
            <person name="Hull J.J."/>
            <person name="Chaney K."/>
            <person name="Geib S.M."/>
            <person name="Fabrick J.A."/>
            <person name="Brent C.S."/>
            <person name="Walsh D."/>
            <person name="Lavine L.C."/>
        </authorList>
    </citation>
    <scope>NUCLEOTIDE SEQUENCE</scope>
</reference>
<feature type="non-terminal residue" evidence="1">
    <location>
        <position position="1"/>
    </location>
</feature>
<dbReference type="Gene3D" id="2.40.70.10">
    <property type="entry name" value="Acid Proteases"/>
    <property type="match status" value="1"/>
</dbReference>
<dbReference type="Gene3D" id="3.30.200.20">
    <property type="entry name" value="Phosphorylase Kinase, domain 1"/>
    <property type="match status" value="1"/>
</dbReference>
<sequence length="353" mass="39714">VNLISTMLVPSDAKLKFSPLKLRAVNGHKLFIRGCLTTDLVLADNVILRDVELIVINDKNAELIIGLDEMSRNGCLINLKEQTMTFNNDATTINLAAAQAELNKVDWEPPKLCCGILADHDIVIPSQTDIRYKLKEVFDIRNISFVSNRTLPPLVFAAPVVNEDELTSNELVIFNRSTRSVTIPSGRTLGHMYHSNDVQLPITDANNVTVNPLAPAVTPWVQAGSTFTDVNQQSWIIGSLIDNGAFGQVYRSRKVNDLSEEWPYVIKIEPHDNGPLFVERNFYLKSAQCKHLQEWKSQNKIHKLGILPYIGSGTYRCEDVEYRFLILERLGPTLEDLLRIGEQNDLTFILKCA</sequence>
<feature type="non-terminal residue" evidence="1">
    <location>
        <position position="353"/>
    </location>
</feature>
<keyword evidence="1" id="KW-0418">Kinase</keyword>
<reference evidence="1" key="2">
    <citation type="submission" date="2014-07" db="EMBL/GenBank/DDBJ databases">
        <authorList>
            <person name="Hull J."/>
        </authorList>
    </citation>
    <scope>NUCLEOTIDE SEQUENCE</scope>
</reference>
<keyword evidence="1" id="KW-0808">Transferase</keyword>
<accession>A0A0A9W2F3</accession>
<dbReference type="AlphaFoldDB" id="A0A0A9W2F3"/>
<organism evidence="1">
    <name type="scientific">Lygus hesperus</name>
    <name type="common">Western plant bug</name>
    <dbReference type="NCBI Taxonomy" id="30085"/>
    <lineage>
        <taxon>Eukaryota</taxon>
        <taxon>Metazoa</taxon>
        <taxon>Ecdysozoa</taxon>
        <taxon>Arthropoda</taxon>
        <taxon>Hexapoda</taxon>
        <taxon>Insecta</taxon>
        <taxon>Pterygota</taxon>
        <taxon>Neoptera</taxon>
        <taxon>Paraneoptera</taxon>
        <taxon>Hemiptera</taxon>
        <taxon>Heteroptera</taxon>
        <taxon>Panheteroptera</taxon>
        <taxon>Cimicomorpha</taxon>
        <taxon>Miridae</taxon>
        <taxon>Mirini</taxon>
        <taxon>Lygus</taxon>
    </lineage>
</organism>
<dbReference type="InterPro" id="IPR021109">
    <property type="entry name" value="Peptidase_aspartic_dom_sf"/>
</dbReference>
<dbReference type="SUPFAM" id="SSF56112">
    <property type="entry name" value="Protein kinase-like (PK-like)"/>
    <property type="match status" value="1"/>
</dbReference>
<name>A0A0A9W2F3_LYGHE</name>